<dbReference type="AlphaFoldDB" id="A0A4S4LXD9"/>
<evidence type="ECO:0000313" key="2">
    <source>
        <dbReference type="EMBL" id="THH17306.1"/>
    </source>
</evidence>
<gene>
    <name evidence="2" type="ORF">EW146_g3470</name>
</gene>
<feature type="compositionally biased region" description="Acidic residues" evidence="1">
    <location>
        <begin position="174"/>
        <end position="190"/>
    </location>
</feature>
<keyword evidence="3" id="KW-1185">Reference proteome</keyword>
<sequence>MDPDIDVCMLLGYPADEIWLLETAQVRQLVSQPDPKRLAKFDPRVHFQFVQNELWNGVMEAAREIIDECRIPNLRLRTIWISDRCTLMCWSLPAHMWHKRRTPEDTKLLEKFKEIIGETKEPRFWPSSSGAVPMKLRGQLKPPERLFMMAISNHPGWVDDYVDVEIGRIHPDSDDSDDGLDEDSYEDSDDDFKLGSLKVKAQGSGASS</sequence>
<organism evidence="2 3">
    <name type="scientific">Bondarzewia mesenterica</name>
    <dbReference type="NCBI Taxonomy" id="1095465"/>
    <lineage>
        <taxon>Eukaryota</taxon>
        <taxon>Fungi</taxon>
        <taxon>Dikarya</taxon>
        <taxon>Basidiomycota</taxon>
        <taxon>Agaricomycotina</taxon>
        <taxon>Agaricomycetes</taxon>
        <taxon>Russulales</taxon>
        <taxon>Bondarzewiaceae</taxon>
        <taxon>Bondarzewia</taxon>
    </lineage>
</organism>
<protein>
    <submittedName>
        <fullName evidence="2">Uncharacterized protein</fullName>
    </submittedName>
</protein>
<dbReference type="Proteomes" id="UP000310158">
    <property type="component" value="Unassembled WGS sequence"/>
</dbReference>
<accession>A0A4S4LXD9</accession>
<dbReference type="EMBL" id="SGPL01000116">
    <property type="protein sequence ID" value="THH17306.1"/>
    <property type="molecule type" value="Genomic_DNA"/>
</dbReference>
<evidence type="ECO:0000256" key="1">
    <source>
        <dbReference type="SAM" id="MobiDB-lite"/>
    </source>
</evidence>
<proteinExistence type="predicted"/>
<reference evidence="2 3" key="1">
    <citation type="submission" date="2019-02" db="EMBL/GenBank/DDBJ databases">
        <title>Genome sequencing of the rare red list fungi Bondarzewia mesenterica.</title>
        <authorList>
            <person name="Buettner E."/>
            <person name="Kellner H."/>
        </authorList>
    </citation>
    <scope>NUCLEOTIDE SEQUENCE [LARGE SCALE GENOMIC DNA]</scope>
    <source>
        <strain evidence="2 3">DSM 108281</strain>
    </source>
</reference>
<evidence type="ECO:0000313" key="3">
    <source>
        <dbReference type="Proteomes" id="UP000310158"/>
    </source>
</evidence>
<comment type="caution">
    <text evidence="2">The sequence shown here is derived from an EMBL/GenBank/DDBJ whole genome shotgun (WGS) entry which is preliminary data.</text>
</comment>
<feature type="region of interest" description="Disordered" evidence="1">
    <location>
        <begin position="168"/>
        <end position="208"/>
    </location>
</feature>
<name>A0A4S4LXD9_9AGAM</name>